<dbReference type="InterPro" id="IPR005181">
    <property type="entry name" value="SASA"/>
</dbReference>
<proteinExistence type="predicted"/>
<dbReference type="RefSeq" id="WP_085877770.1">
    <property type="nucleotide sequence ID" value="NZ_FWFZ01000003.1"/>
</dbReference>
<dbReference type="GO" id="GO:0016788">
    <property type="term" value="F:hydrolase activity, acting on ester bonds"/>
    <property type="evidence" value="ECO:0007669"/>
    <property type="project" value="UniProtKB-ARBA"/>
</dbReference>
<gene>
    <name evidence="3" type="ORF">ROA7023_00852</name>
</gene>
<organism evidence="3 4">
    <name type="scientific">Roseisalinus antarcticus</name>
    <dbReference type="NCBI Taxonomy" id="254357"/>
    <lineage>
        <taxon>Bacteria</taxon>
        <taxon>Pseudomonadati</taxon>
        <taxon>Pseudomonadota</taxon>
        <taxon>Alphaproteobacteria</taxon>
        <taxon>Rhodobacterales</taxon>
        <taxon>Roseobacteraceae</taxon>
        <taxon>Roseisalinus</taxon>
    </lineage>
</organism>
<name>A0A1Y5RY47_9RHOB</name>
<evidence type="ECO:0000313" key="4">
    <source>
        <dbReference type="Proteomes" id="UP000193900"/>
    </source>
</evidence>
<reference evidence="3 4" key="1">
    <citation type="submission" date="2017-03" db="EMBL/GenBank/DDBJ databases">
        <authorList>
            <person name="Afonso C.L."/>
            <person name="Miller P.J."/>
            <person name="Scott M.A."/>
            <person name="Spackman E."/>
            <person name="Goraichik I."/>
            <person name="Dimitrov K.M."/>
            <person name="Suarez D.L."/>
            <person name="Swayne D.E."/>
        </authorList>
    </citation>
    <scope>NUCLEOTIDE SEQUENCE [LARGE SCALE GENOMIC DNA]</scope>
    <source>
        <strain evidence="3 4">CECT 7023</strain>
    </source>
</reference>
<dbReference type="SUPFAM" id="SSF52266">
    <property type="entry name" value="SGNH hydrolase"/>
    <property type="match status" value="1"/>
</dbReference>
<dbReference type="EMBL" id="FWFZ01000003">
    <property type="protein sequence ID" value="SLN27089.1"/>
    <property type="molecule type" value="Genomic_DNA"/>
</dbReference>
<keyword evidence="1" id="KW-0378">Hydrolase</keyword>
<evidence type="ECO:0000313" key="3">
    <source>
        <dbReference type="EMBL" id="SLN27089.1"/>
    </source>
</evidence>
<accession>A0A1Y5RY47</accession>
<evidence type="ECO:0000256" key="1">
    <source>
        <dbReference type="ARBA" id="ARBA00022801"/>
    </source>
</evidence>
<dbReference type="PANTHER" id="PTHR31988:SF19">
    <property type="entry name" value="9-O-ACETYL-N-ACETYLNEURAMINIC ACID DEACETYLASE-RELATED"/>
    <property type="match status" value="1"/>
</dbReference>
<feature type="domain" description="Sialate O-acetylesterase" evidence="2">
    <location>
        <begin position="172"/>
        <end position="358"/>
    </location>
</feature>
<dbReference type="PANTHER" id="PTHR31988">
    <property type="entry name" value="ESTERASE, PUTATIVE (DUF303)-RELATED"/>
    <property type="match status" value="1"/>
</dbReference>
<keyword evidence="4" id="KW-1185">Reference proteome</keyword>
<dbReference type="Proteomes" id="UP000193900">
    <property type="component" value="Unassembled WGS sequence"/>
</dbReference>
<dbReference type="OrthoDB" id="9795554at2"/>
<dbReference type="Gene3D" id="3.40.50.1110">
    <property type="entry name" value="SGNH hydrolase"/>
    <property type="match status" value="1"/>
</dbReference>
<dbReference type="Pfam" id="PF03629">
    <property type="entry name" value="SASA"/>
    <property type="match status" value="1"/>
</dbReference>
<dbReference type="InterPro" id="IPR036514">
    <property type="entry name" value="SGNH_hydro_sf"/>
</dbReference>
<dbReference type="InterPro" id="IPR052940">
    <property type="entry name" value="Carb_Esterase_6"/>
</dbReference>
<evidence type="ECO:0000259" key="2">
    <source>
        <dbReference type="Pfam" id="PF03629"/>
    </source>
</evidence>
<sequence>MIGLGCGIETFAVAQRPPLLPLAQDLTSIYGTLAGMMPAYEPPEVSYLSSAAGDMTDPSGWETMAGAPVIANGWMSFPTSATTQSMRHPLAQSIPAGSRLQLTWRQRGEGGARLRLGPDIASVYVQSDGWWSAELTLGADRSHLTVECQGGSSSIEVTGISLSLVAAEPGHDIVLLMGGANMTGQWCGERADPDIDVPHALVDVVADGQIVSATAPLQHRQRNAGLGPGLAFAHRYAETALAPGRRLLLLPVARAGGRLLDPGAASVSDGARAGWHPSNTLTGAADLFSQALADAQAAVALNPAQNRVVCAYWSGGEAEVLDTFAVDAYQAALRNHLIPALRAGLGAPDLPIVISGANPASVPPSWRMAEAALDQDSLGLAATPFVVHEPWDDGWGDGTRPNPGTPAEALYFSGSANRLRGVAAARCITERLIGLRRLSVIGEIDIITTTVSIAA</sequence>
<dbReference type="AlphaFoldDB" id="A0A1Y5RY47"/>
<protein>
    <recommendedName>
        <fullName evidence="2">Sialate O-acetylesterase domain-containing protein</fullName>
    </recommendedName>
</protein>